<feature type="compositionally biased region" description="Low complexity" evidence="1">
    <location>
        <begin position="998"/>
        <end position="1007"/>
    </location>
</feature>
<name>A0A835SIJ4_CHLIN</name>
<feature type="compositionally biased region" description="Gly residues" evidence="1">
    <location>
        <begin position="713"/>
        <end position="726"/>
    </location>
</feature>
<feature type="region of interest" description="Disordered" evidence="1">
    <location>
        <begin position="713"/>
        <end position="776"/>
    </location>
</feature>
<reference evidence="2" key="1">
    <citation type="journal article" date="2020" name="bioRxiv">
        <title>Comparative genomics of Chlamydomonas.</title>
        <authorList>
            <person name="Craig R.J."/>
            <person name="Hasan A.R."/>
            <person name="Ness R.W."/>
            <person name="Keightley P.D."/>
        </authorList>
    </citation>
    <scope>NUCLEOTIDE SEQUENCE</scope>
    <source>
        <strain evidence="2">SAG 7.73</strain>
    </source>
</reference>
<evidence type="ECO:0000313" key="3">
    <source>
        <dbReference type="Proteomes" id="UP000650467"/>
    </source>
</evidence>
<feature type="region of interest" description="Disordered" evidence="1">
    <location>
        <begin position="957"/>
        <end position="1076"/>
    </location>
</feature>
<feature type="compositionally biased region" description="Basic and acidic residues" evidence="1">
    <location>
        <begin position="963"/>
        <end position="979"/>
    </location>
</feature>
<sequence length="1139" mass="112073">MRLPDSRRRPPRRLPPLLLAAAYCVALGCCLLGAATAALAAAAGTAADSSSAAHAEAAATDLMESVASFQAAASAAAASAAGVPVDGPAAAAPLADGGAFAARTRQQAAAAAANTSASAAGQGPAVNQTITQECAAYTAAPGRPGDTSLTVRSADGSAVTSVLLVADDLSAGTSRSSGSSGPVGAVEVRDVRLQHPRLGALVISLLWLPYDDEAGALAAAAATSPRLLDEVAAGGADGGNSSSASVVIKEARQGGSGADLAGASFADSAPGPLSYWVPAANASANYTPASPLSTFGALGTRSRGRWALVVEDVRAGGNASRSTPVLLQWTLVLCPPADTPPPTWLTELMQQQAANPGAVGLLGGGTLGGGGLGVPGAFGGGGAGGGAGLFGAGGGLFGAGGGGGGLLSAAAPAGTRATATSTTTVKPYSDVADTTLASAIRAYNNFNTLFGLPYQPTPLISEWLPWVELLTGGTDATIQNRVWPGKIVYYALQVELFIRTREAMAANASAAAAGGTAPAGGGTNSGAGGSTGVPAPAAGGGVGTGGTGGGGGTGAGGTGTGTTGGGTTGGSGSGNSPNCGVVDGPNGPVVVNKKLLKRQLCAVLMPPQFRQYALPHAMDPDPQLYAQLRQQQQQQAPPPPPTGGGGGGGGGGGETRAAAGDFLRSALGGGGGDGGDGGSGSERPSGLGRWAAQAAALLGPELQLSGLSGRGLLGGGGGDSSGGGYSGLEPLDFGPTDTDPDTDDAGSSGENNSSTGGGGSSSGSSGGGDQEWRTSPDSLQGIVKSAMDSMSLDGYDRALQAALQDAVGRASAAEELLAAAAQSPELRDSNGGGGDDGGDAAKVAAALHAGAQTQTEVLKAALTGLPRMNRSDLVDATKAWLRAGGPAKEMMGMNKASGNRAFTPNPFTWNFQRVRLTFRFSPADGFQFSYIQWLYNLADVNSIITVSQALERLDATMSGRNKTRSDQLREKDEQREQQLKARRNQTAAGPGGGLRVPGLMAGKQLQQLGGGGGGVPAAGRHRSSRMLQADGSDAAADGGDEDEQPPPYDDADPAQNPPLPPPARGRMPTGETPQRWFERVVAEAEALAARALAHIPLPDTIGRDRYEAAAAAAADGDSQQPKKAGAAAAAAAAAASSAA</sequence>
<evidence type="ECO:0000313" key="2">
    <source>
        <dbReference type="EMBL" id="KAG2423049.1"/>
    </source>
</evidence>
<feature type="compositionally biased region" description="Gly residues" evidence="1">
    <location>
        <begin position="517"/>
        <end position="531"/>
    </location>
</feature>
<dbReference type="PROSITE" id="PS51257">
    <property type="entry name" value="PROKAR_LIPOPROTEIN"/>
    <property type="match status" value="1"/>
</dbReference>
<organism evidence="2 3">
    <name type="scientific">Chlamydomonas incerta</name>
    <dbReference type="NCBI Taxonomy" id="51695"/>
    <lineage>
        <taxon>Eukaryota</taxon>
        <taxon>Viridiplantae</taxon>
        <taxon>Chlorophyta</taxon>
        <taxon>core chlorophytes</taxon>
        <taxon>Chlorophyceae</taxon>
        <taxon>CS clade</taxon>
        <taxon>Chlamydomonadales</taxon>
        <taxon>Chlamydomonadaceae</taxon>
        <taxon>Chlamydomonas</taxon>
    </lineage>
</organism>
<protein>
    <submittedName>
        <fullName evidence="2">Uncharacterized protein</fullName>
    </submittedName>
</protein>
<feature type="region of interest" description="Disordered" evidence="1">
    <location>
        <begin position="628"/>
        <end position="688"/>
    </location>
</feature>
<dbReference type="EMBL" id="JAEHOC010000087">
    <property type="protein sequence ID" value="KAG2423049.1"/>
    <property type="molecule type" value="Genomic_DNA"/>
</dbReference>
<evidence type="ECO:0000256" key="1">
    <source>
        <dbReference type="SAM" id="MobiDB-lite"/>
    </source>
</evidence>
<feature type="compositionally biased region" description="Gly residues" evidence="1">
    <location>
        <begin position="667"/>
        <end position="680"/>
    </location>
</feature>
<feature type="compositionally biased region" description="Acidic residues" evidence="1">
    <location>
        <begin position="1038"/>
        <end position="1052"/>
    </location>
</feature>
<feature type="region of interest" description="Disordered" evidence="1">
    <location>
        <begin position="513"/>
        <end position="580"/>
    </location>
</feature>
<accession>A0A835SIJ4</accession>
<dbReference type="AlphaFoldDB" id="A0A835SIJ4"/>
<keyword evidence="3" id="KW-1185">Reference proteome</keyword>
<dbReference type="OrthoDB" id="547593at2759"/>
<comment type="caution">
    <text evidence="2">The sequence shown here is derived from an EMBL/GenBank/DDBJ whole genome shotgun (WGS) entry which is preliminary data.</text>
</comment>
<feature type="compositionally biased region" description="Gly residues" evidence="1">
    <location>
        <begin position="755"/>
        <end position="769"/>
    </location>
</feature>
<gene>
    <name evidence="2" type="ORF">HXX76_015565</name>
</gene>
<dbReference type="Proteomes" id="UP000650467">
    <property type="component" value="Unassembled WGS sequence"/>
</dbReference>
<feature type="compositionally biased region" description="Gly residues" evidence="1">
    <location>
        <begin position="643"/>
        <end position="654"/>
    </location>
</feature>
<feature type="compositionally biased region" description="Gly residues" evidence="1">
    <location>
        <begin position="538"/>
        <end position="573"/>
    </location>
</feature>
<proteinExistence type="predicted"/>